<accession>A0A834MQG9</accession>
<keyword evidence="2" id="KW-1185">Reference proteome</keyword>
<dbReference type="EMBL" id="JACSEA010000020">
    <property type="protein sequence ID" value="KAF7381360.1"/>
    <property type="molecule type" value="Genomic_DNA"/>
</dbReference>
<dbReference type="Proteomes" id="UP000614350">
    <property type="component" value="Unassembled WGS sequence"/>
</dbReference>
<gene>
    <name evidence="1" type="ORF">HZH66_013754</name>
</gene>
<protein>
    <submittedName>
        <fullName evidence="1">Uncharacterized protein</fullName>
    </submittedName>
</protein>
<sequence>MIVARIKEIQTRSNRNEAAAERKGIKEEDPISISRFLETETYILCELYMRFRGNRSASARLNNLVAFSLRTDMFGFGPRLRAEVDSRGTVPRLYASAVSPAEIGTRGLMFRN</sequence>
<evidence type="ECO:0000313" key="2">
    <source>
        <dbReference type="Proteomes" id="UP000614350"/>
    </source>
</evidence>
<organism evidence="1 2">
    <name type="scientific">Vespula vulgaris</name>
    <name type="common">Yellow jacket</name>
    <name type="synonym">Wasp</name>
    <dbReference type="NCBI Taxonomy" id="7454"/>
    <lineage>
        <taxon>Eukaryota</taxon>
        <taxon>Metazoa</taxon>
        <taxon>Ecdysozoa</taxon>
        <taxon>Arthropoda</taxon>
        <taxon>Hexapoda</taxon>
        <taxon>Insecta</taxon>
        <taxon>Pterygota</taxon>
        <taxon>Neoptera</taxon>
        <taxon>Endopterygota</taxon>
        <taxon>Hymenoptera</taxon>
        <taxon>Apocrita</taxon>
        <taxon>Aculeata</taxon>
        <taxon>Vespoidea</taxon>
        <taxon>Vespidae</taxon>
        <taxon>Vespinae</taxon>
        <taxon>Vespula</taxon>
    </lineage>
</organism>
<proteinExistence type="predicted"/>
<evidence type="ECO:0000313" key="1">
    <source>
        <dbReference type="EMBL" id="KAF7381360.1"/>
    </source>
</evidence>
<name>A0A834MQG9_VESVU</name>
<reference evidence="1" key="1">
    <citation type="journal article" date="2020" name="G3 (Bethesda)">
        <title>High-Quality Assemblies for Three Invasive Social Wasps from the &lt;i&gt;Vespula&lt;/i&gt; Genus.</title>
        <authorList>
            <person name="Harrop T.W.R."/>
            <person name="Guhlin J."/>
            <person name="McLaughlin G.M."/>
            <person name="Permina E."/>
            <person name="Stockwell P."/>
            <person name="Gilligan J."/>
            <person name="Le Lec M.F."/>
            <person name="Gruber M.A.M."/>
            <person name="Quinn O."/>
            <person name="Lovegrove M."/>
            <person name="Duncan E.J."/>
            <person name="Remnant E.J."/>
            <person name="Van Eeckhoven J."/>
            <person name="Graham B."/>
            <person name="Knapp R.A."/>
            <person name="Langford K.W."/>
            <person name="Kronenberg Z."/>
            <person name="Press M.O."/>
            <person name="Eacker S.M."/>
            <person name="Wilson-Rankin E.E."/>
            <person name="Purcell J."/>
            <person name="Lester P.J."/>
            <person name="Dearden P.K."/>
        </authorList>
    </citation>
    <scope>NUCLEOTIDE SEQUENCE</scope>
    <source>
        <strain evidence="1">Marl-1</strain>
    </source>
</reference>
<dbReference type="AlphaFoldDB" id="A0A834MQG9"/>
<comment type="caution">
    <text evidence="1">The sequence shown here is derived from an EMBL/GenBank/DDBJ whole genome shotgun (WGS) entry which is preliminary data.</text>
</comment>